<dbReference type="EMBL" id="LGTC01000001">
    <property type="protein sequence ID" value="KNY30439.1"/>
    <property type="molecule type" value="Genomic_DNA"/>
</dbReference>
<gene>
    <name evidence="1" type="ORF">Bccel_5719</name>
</gene>
<keyword evidence="2" id="KW-1185">Reference proteome</keyword>
<dbReference type="Proteomes" id="UP000036923">
    <property type="component" value="Unassembled WGS sequence"/>
</dbReference>
<dbReference type="RefSeq" id="WP_160317766.1">
    <property type="nucleotide sequence ID" value="NZ_LGTC01000001.1"/>
</dbReference>
<dbReference type="AlphaFoldDB" id="A0A0L6JXG6"/>
<evidence type="ECO:0000313" key="2">
    <source>
        <dbReference type="Proteomes" id="UP000036923"/>
    </source>
</evidence>
<reference evidence="2" key="1">
    <citation type="submission" date="2015-07" db="EMBL/GenBank/DDBJ databases">
        <title>Near-Complete Genome Sequence of the Cellulolytic Bacterium Bacteroides (Pseudobacteroides) cellulosolvens ATCC 35603.</title>
        <authorList>
            <person name="Dassa B."/>
            <person name="Utturkar S.M."/>
            <person name="Klingeman D.M."/>
            <person name="Hurt R.A."/>
            <person name="Keller M."/>
            <person name="Xu J."/>
            <person name="Reddy Y.H.K."/>
            <person name="Borovok I."/>
            <person name="Grinberg I.R."/>
            <person name="Lamed R."/>
            <person name="Zhivin O."/>
            <person name="Bayer E.A."/>
            <person name="Brown S.D."/>
        </authorList>
    </citation>
    <scope>NUCLEOTIDE SEQUENCE [LARGE SCALE GENOMIC DNA]</scope>
    <source>
        <strain evidence="2">DSM 2933</strain>
    </source>
</reference>
<evidence type="ECO:0000313" key="1">
    <source>
        <dbReference type="EMBL" id="KNY30439.1"/>
    </source>
</evidence>
<organism evidence="1 2">
    <name type="scientific">Pseudobacteroides cellulosolvens ATCC 35603 = DSM 2933</name>
    <dbReference type="NCBI Taxonomy" id="398512"/>
    <lineage>
        <taxon>Bacteria</taxon>
        <taxon>Bacillati</taxon>
        <taxon>Bacillota</taxon>
        <taxon>Clostridia</taxon>
        <taxon>Eubacteriales</taxon>
        <taxon>Oscillospiraceae</taxon>
        <taxon>Pseudobacteroides</taxon>
    </lineage>
</organism>
<proteinExistence type="predicted"/>
<protein>
    <submittedName>
        <fullName evidence="1">Uncharacterized protein</fullName>
    </submittedName>
</protein>
<dbReference type="STRING" id="398512.Bccel_5719"/>
<accession>A0A0L6JXG6</accession>
<name>A0A0L6JXG6_9FIRM</name>
<comment type="caution">
    <text evidence="1">The sequence shown here is derived from an EMBL/GenBank/DDBJ whole genome shotgun (WGS) entry which is preliminary data.</text>
</comment>
<sequence>MITEKQNAILSKMISIDPELKIRWDEKLAAPLPLRVYFRRHMKLRVKID</sequence>